<feature type="domain" description="Peptidase S1" evidence="2">
    <location>
        <begin position="98"/>
        <end position="319"/>
    </location>
</feature>
<proteinExistence type="predicted"/>
<feature type="chain" id="PRO_5044639011" evidence="1">
    <location>
        <begin position="19"/>
        <end position="329"/>
    </location>
</feature>
<gene>
    <name evidence="4" type="primary">LOC112043228</name>
</gene>
<dbReference type="PROSITE" id="PS50240">
    <property type="entry name" value="TRYPSIN_DOM"/>
    <property type="match status" value="1"/>
</dbReference>
<evidence type="ECO:0000313" key="4">
    <source>
        <dbReference type="RefSeq" id="XP_023934312.1"/>
    </source>
</evidence>
<dbReference type="GeneID" id="112043228"/>
<dbReference type="SUPFAM" id="SSF50494">
    <property type="entry name" value="Trypsin-like serine proteases"/>
    <property type="match status" value="1"/>
</dbReference>
<reference evidence="3" key="1">
    <citation type="submission" date="2025-05" db="UniProtKB">
        <authorList>
            <consortium name="RefSeq"/>
        </authorList>
    </citation>
    <scope>NUCLEOTIDE SEQUENCE [LARGE SCALE GENOMIC DNA]</scope>
</reference>
<feature type="signal peptide" evidence="1">
    <location>
        <begin position="1"/>
        <end position="18"/>
    </location>
</feature>
<evidence type="ECO:0000256" key="1">
    <source>
        <dbReference type="SAM" id="SignalP"/>
    </source>
</evidence>
<protein>
    <submittedName>
        <fullName evidence="4">Uncharacterized protein LOC112043228</fullName>
    </submittedName>
</protein>
<sequence length="329" mass="35618">MVAVTQLVILATCLVTSTMEQKSMRPRLDLTPNRVGGTTPCKTKNNQTGICVHESACNEDHTILPGGVLDDIDFRDKKPCPTQGDWCCTVTDVIPHPQIGATQSEKCLALTDDVCPWCVLLYSVVDVKPTAIRPFCVGALIGSRVILTTSTCLKAAQKKMLYAQIPFSATPEKNYTIVRRQFHPDYNTGTHAYDFGIVVMESDVTFDKGKARGACIDFQGPFEGDCVGYGFDYYGTIISTFMTVKKNSCANNGNVADAACGVSTDGVCIVASGGPVLCQKNNKGGLYLMGLSRSMCDRNDQVTLGGVSLSQKWIEDELALMNISKDVFT</sequence>
<dbReference type="KEGG" id="bany:112043228"/>
<dbReference type="PANTHER" id="PTHR24260">
    <property type="match status" value="1"/>
</dbReference>
<dbReference type="OrthoDB" id="7726766at2759"/>
<dbReference type="InterPro" id="IPR043504">
    <property type="entry name" value="Peptidase_S1_PA_chymotrypsin"/>
</dbReference>
<evidence type="ECO:0000313" key="3">
    <source>
        <dbReference type="Proteomes" id="UP001652582"/>
    </source>
</evidence>
<dbReference type="GO" id="GO:0004252">
    <property type="term" value="F:serine-type endopeptidase activity"/>
    <property type="evidence" value="ECO:0007669"/>
    <property type="project" value="InterPro"/>
</dbReference>
<dbReference type="GO" id="GO:0006508">
    <property type="term" value="P:proteolysis"/>
    <property type="evidence" value="ECO:0007669"/>
    <property type="project" value="InterPro"/>
</dbReference>
<keyword evidence="1" id="KW-0732">Signal</keyword>
<keyword evidence="3" id="KW-1185">Reference proteome</keyword>
<name>A0A6J1MNC2_BICAN</name>
<accession>A0A6J1MNC2</accession>
<dbReference type="InterPro" id="IPR001254">
    <property type="entry name" value="Trypsin_dom"/>
</dbReference>
<dbReference type="Gene3D" id="2.40.10.10">
    <property type="entry name" value="Trypsin-like serine proteases"/>
    <property type="match status" value="1"/>
</dbReference>
<dbReference type="AlphaFoldDB" id="A0A6J1MNC2"/>
<dbReference type="Pfam" id="PF00089">
    <property type="entry name" value="Trypsin"/>
    <property type="match status" value="1"/>
</dbReference>
<dbReference type="InterPro" id="IPR051333">
    <property type="entry name" value="CLIP_Serine_Protease"/>
</dbReference>
<dbReference type="Proteomes" id="UP001652582">
    <property type="component" value="Chromosome 2"/>
</dbReference>
<dbReference type="InterPro" id="IPR009003">
    <property type="entry name" value="Peptidase_S1_PA"/>
</dbReference>
<dbReference type="RefSeq" id="XP_023934312.1">
    <property type="nucleotide sequence ID" value="XM_024078544.2"/>
</dbReference>
<reference evidence="4" key="2">
    <citation type="submission" date="2025-08" db="UniProtKB">
        <authorList>
            <consortium name="RefSeq"/>
        </authorList>
    </citation>
    <scope>IDENTIFICATION</scope>
</reference>
<dbReference type="PANTHER" id="PTHR24260:SF132">
    <property type="entry name" value="PEPTIDASE S1 DOMAIN-CONTAINING PROTEIN"/>
    <property type="match status" value="1"/>
</dbReference>
<organism evidence="3 4">
    <name type="scientific">Bicyclus anynana</name>
    <name type="common">Squinting bush brown butterfly</name>
    <dbReference type="NCBI Taxonomy" id="110368"/>
    <lineage>
        <taxon>Eukaryota</taxon>
        <taxon>Metazoa</taxon>
        <taxon>Ecdysozoa</taxon>
        <taxon>Arthropoda</taxon>
        <taxon>Hexapoda</taxon>
        <taxon>Insecta</taxon>
        <taxon>Pterygota</taxon>
        <taxon>Neoptera</taxon>
        <taxon>Endopterygota</taxon>
        <taxon>Lepidoptera</taxon>
        <taxon>Glossata</taxon>
        <taxon>Ditrysia</taxon>
        <taxon>Papilionoidea</taxon>
        <taxon>Nymphalidae</taxon>
        <taxon>Satyrinae</taxon>
        <taxon>Satyrini</taxon>
        <taxon>Mycalesina</taxon>
        <taxon>Bicyclus</taxon>
    </lineage>
</organism>
<evidence type="ECO:0000259" key="2">
    <source>
        <dbReference type="PROSITE" id="PS50240"/>
    </source>
</evidence>